<dbReference type="Pfam" id="PF01797">
    <property type="entry name" value="Y1_Tnp"/>
    <property type="match status" value="1"/>
</dbReference>
<dbReference type="AlphaFoldDB" id="A0A3B0XHZ7"/>
<dbReference type="GO" id="GO:0006313">
    <property type="term" value="P:DNA transposition"/>
    <property type="evidence" value="ECO:0007669"/>
    <property type="project" value="InterPro"/>
</dbReference>
<organism evidence="2">
    <name type="scientific">hydrothermal vent metagenome</name>
    <dbReference type="NCBI Taxonomy" id="652676"/>
    <lineage>
        <taxon>unclassified sequences</taxon>
        <taxon>metagenomes</taxon>
        <taxon>ecological metagenomes</taxon>
    </lineage>
</organism>
<dbReference type="EMBL" id="UOFI01000054">
    <property type="protein sequence ID" value="VAW64250.1"/>
    <property type="molecule type" value="Genomic_DNA"/>
</dbReference>
<dbReference type="GO" id="GO:0004803">
    <property type="term" value="F:transposase activity"/>
    <property type="evidence" value="ECO:0007669"/>
    <property type="project" value="InterPro"/>
</dbReference>
<dbReference type="GO" id="GO:0003677">
    <property type="term" value="F:DNA binding"/>
    <property type="evidence" value="ECO:0007669"/>
    <property type="project" value="InterPro"/>
</dbReference>
<dbReference type="Gene3D" id="3.30.70.1290">
    <property type="entry name" value="Transposase IS200-like"/>
    <property type="match status" value="1"/>
</dbReference>
<dbReference type="SMART" id="SM01321">
    <property type="entry name" value="Y1_Tnp"/>
    <property type="match status" value="1"/>
</dbReference>
<evidence type="ECO:0000313" key="2">
    <source>
        <dbReference type="EMBL" id="VAW64250.1"/>
    </source>
</evidence>
<gene>
    <name evidence="2" type="ORF">MNBD_GAMMA09-1364</name>
</gene>
<reference evidence="2" key="1">
    <citation type="submission" date="2018-06" db="EMBL/GenBank/DDBJ databases">
        <authorList>
            <person name="Zhirakovskaya E."/>
        </authorList>
    </citation>
    <scope>NUCLEOTIDE SEQUENCE</scope>
</reference>
<dbReference type="PANTHER" id="PTHR34322">
    <property type="entry name" value="TRANSPOSASE, Y1_TNP DOMAIN-CONTAINING"/>
    <property type="match status" value="1"/>
</dbReference>
<dbReference type="PANTHER" id="PTHR34322:SF2">
    <property type="entry name" value="TRANSPOSASE IS200-LIKE DOMAIN-CONTAINING PROTEIN"/>
    <property type="match status" value="1"/>
</dbReference>
<accession>A0A3B0XHZ7</accession>
<sequence>MARLPGIVLPDQPLHIMHRGNNRQDIFESEDDINESLLKSKCKLHAYVIMSNHLHLLLTPSDKDQLAVFMQSMVNRYVRFNAKH</sequence>
<feature type="domain" description="Transposase IS200-like" evidence="1">
    <location>
        <begin position="9"/>
        <end position="81"/>
    </location>
</feature>
<dbReference type="InterPro" id="IPR002686">
    <property type="entry name" value="Transposase_17"/>
</dbReference>
<name>A0A3B0XHZ7_9ZZZZ</name>
<evidence type="ECO:0000259" key="1">
    <source>
        <dbReference type="SMART" id="SM01321"/>
    </source>
</evidence>
<dbReference type="InterPro" id="IPR036515">
    <property type="entry name" value="Transposase_17_sf"/>
</dbReference>
<protein>
    <submittedName>
        <fullName evidence="2">Transposase and inactivated derivatives</fullName>
    </submittedName>
</protein>
<proteinExistence type="predicted"/>
<dbReference type="SUPFAM" id="SSF143422">
    <property type="entry name" value="Transposase IS200-like"/>
    <property type="match status" value="1"/>
</dbReference>